<gene>
    <name evidence="3" type="ORF">CEP54_005572</name>
</gene>
<evidence type="ECO:0000313" key="4">
    <source>
        <dbReference type="Proteomes" id="UP000288168"/>
    </source>
</evidence>
<organism evidence="3 4">
    <name type="scientific">Fusarium duplospermum</name>
    <dbReference type="NCBI Taxonomy" id="1325734"/>
    <lineage>
        <taxon>Eukaryota</taxon>
        <taxon>Fungi</taxon>
        <taxon>Dikarya</taxon>
        <taxon>Ascomycota</taxon>
        <taxon>Pezizomycotina</taxon>
        <taxon>Sordariomycetes</taxon>
        <taxon>Hypocreomycetidae</taxon>
        <taxon>Hypocreales</taxon>
        <taxon>Nectriaceae</taxon>
        <taxon>Fusarium</taxon>
        <taxon>Fusarium solani species complex</taxon>
    </lineage>
</organism>
<keyword evidence="4" id="KW-1185">Reference proteome</keyword>
<dbReference type="SUPFAM" id="SSF56112">
    <property type="entry name" value="Protein kinase-like (PK-like)"/>
    <property type="match status" value="1"/>
</dbReference>
<feature type="domain" description="Aminoglycoside phosphotransferase" evidence="2">
    <location>
        <begin position="85"/>
        <end position="274"/>
    </location>
</feature>
<dbReference type="InterPro" id="IPR051678">
    <property type="entry name" value="AGP_Transferase"/>
</dbReference>
<name>A0A428QBE9_9HYPO</name>
<sequence length="357" mass="40104">MDNSQTPTSATFAVSRSRGKQPGDSLYLTRLRERRKAKGQARSSDESGSEDEAEPGAVVLHKMFNRKVVLHSDNNVVKSGERIALGEADALKVAALAGIPVPAVHDALTAPDGQVRIRMGYVQGQSLDTLWPEMPVDQKKDIARQLRVIVEKMRSVTPPGGLISACDGSEIRDTRVHFTYHSPPCHDEQAFNEFLLSGLYEDTPSLVREALSRRLRTDHRIVFTHCDLTPRNILVQGGKIQGLVDWEDSGWYPEYWEYVKFFQRTADKDWKQYAEDIFPELYHDELVEFMALSKWQNSLPGLLGHVSASNGNSLLFLVRRLEQLNTPYVDRYESSAACSPPQVAERLKKGHCVSIGI</sequence>
<protein>
    <recommendedName>
        <fullName evidence="2">Aminoglycoside phosphotransferase domain-containing protein</fullName>
    </recommendedName>
</protein>
<reference evidence="3 4" key="1">
    <citation type="submission" date="2017-06" db="EMBL/GenBank/DDBJ databases">
        <title>Comparative genomic analysis of Ambrosia Fusariam Clade fungi.</title>
        <authorList>
            <person name="Stajich J.E."/>
            <person name="Carrillo J."/>
            <person name="Kijimoto T."/>
            <person name="Eskalen A."/>
            <person name="O'Donnell K."/>
            <person name="Kasson M."/>
        </authorList>
    </citation>
    <scope>NUCLEOTIDE SEQUENCE [LARGE SCALE GENOMIC DNA]</scope>
    <source>
        <strain evidence="3 4">NRRL62584</strain>
    </source>
</reference>
<dbReference type="InterPro" id="IPR002575">
    <property type="entry name" value="Aminoglycoside_PTrfase"/>
</dbReference>
<dbReference type="Gene3D" id="3.90.1200.10">
    <property type="match status" value="1"/>
</dbReference>
<dbReference type="InterPro" id="IPR011009">
    <property type="entry name" value="Kinase-like_dom_sf"/>
</dbReference>
<dbReference type="EMBL" id="NKCI01000043">
    <property type="protein sequence ID" value="RSL62642.1"/>
    <property type="molecule type" value="Genomic_DNA"/>
</dbReference>
<dbReference type="PANTHER" id="PTHR21310">
    <property type="entry name" value="AMINOGLYCOSIDE PHOSPHOTRANSFERASE-RELATED-RELATED"/>
    <property type="match status" value="1"/>
</dbReference>
<dbReference type="Proteomes" id="UP000288168">
    <property type="component" value="Unassembled WGS sequence"/>
</dbReference>
<feature type="compositionally biased region" description="Polar residues" evidence="1">
    <location>
        <begin position="1"/>
        <end position="14"/>
    </location>
</feature>
<feature type="region of interest" description="Disordered" evidence="1">
    <location>
        <begin position="1"/>
        <end position="56"/>
    </location>
</feature>
<evidence type="ECO:0000256" key="1">
    <source>
        <dbReference type="SAM" id="MobiDB-lite"/>
    </source>
</evidence>
<dbReference type="PANTHER" id="PTHR21310:SF58">
    <property type="entry name" value="AMINOGLYCOSIDE PHOSPHOTRANSFERASE DOMAIN-CONTAINING PROTEIN"/>
    <property type="match status" value="1"/>
</dbReference>
<evidence type="ECO:0000313" key="3">
    <source>
        <dbReference type="EMBL" id="RSL62642.1"/>
    </source>
</evidence>
<accession>A0A428QBE9</accession>
<dbReference type="CDD" id="cd05120">
    <property type="entry name" value="APH_ChoK_like"/>
    <property type="match status" value="1"/>
</dbReference>
<proteinExistence type="predicted"/>
<dbReference type="Pfam" id="PF01636">
    <property type="entry name" value="APH"/>
    <property type="match status" value="1"/>
</dbReference>
<comment type="caution">
    <text evidence="3">The sequence shown here is derived from an EMBL/GenBank/DDBJ whole genome shotgun (WGS) entry which is preliminary data.</text>
</comment>
<dbReference type="AlphaFoldDB" id="A0A428QBE9"/>
<dbReference type="OrthoDB" id="3250044at2759"/>
<evidence type="ECO:0000259" key="2">
    <source>
        <dbReference type="Pfam" id="PF01636"/>
    </source>
</evidence>